<evidence type="ECO:0000259" key="2">
    <source>
        <dbReference type="Pfam" id="PF01551"/>
    </source>
</evidence>
<dbReference type="InterPro" id="IPR050570">
    <property type="entry name" value="Cell_wall_metabolism_enzyme"/>
</dbReference>
<feature type="signal peptide" evidence="1">
    <location>
        <begin position="1"/>
        <end position="23"/>
    </location>
</feature>
<dbReference type="Gene3D" id="2.70.70.10">
    <property type="entry name" value="Glucose Permease (Domain IIA)"/>
    <property type="match status" value="1"/>
</dbReference>
<evidence type="ECO:0000313" key="4">
    <source>
        <dbReference type="Proteomes" id="UP001279642"/>
    </source>
</evidence>
<sequence>MIKPFRLLALAGFACLLPQLASAVDIRGELVQGGLAIGQAKPGDRIELDGQEIKVAPDGLFVFGFGRDAPAEHKLTLIQPDGKSSQQILIVRSRQFDIQHIDHLDQNQVTPDPATQARIVADINQVRDARLAASDNRDFQTPFIWPARGPISGVYGSQRILNRTPKSPHFGVDIAAPEGSPVIAPAGGVVTLSAPGMVLMGNAVVLDHGFGVYSTFIHLNDIAVKPGQRIAQGDLIGHVGKTGRATGPHLHWALNWLGVPLDAALLVPPMAPLAQQ</sequence>
<dbReference type="InterPro" id="IPR011055">
    <property type="entry name" value="Dup_hybrid_motif"/>
</dbReference>
<dbReference type="EMBL" id="JAXCLW010000001">
    <property type="protein sequence ID" value="MDY0881263.1"/>
    <property type="molecule type" value="Genomic_DNA"/>
</dbReference>
<dbReference type="EC" id="3.4.-.-" evidence="3"/>
<dbReference type="Proteomes" id="UP001279642">
    <property type="component" value="Unassembled WGS sequence"/>
</dbReference>
<keyword evidence="4" id="KW-1185">Reference proteome</keyword>
<accession>A0ABU5E4Q0</accession>
<dbReference type="GO" id="GO:0016787">
    <property type="term" value="F:hydrolase activity"/>
    <property type="evidence" value="ECO:0007669"/>
    <property type="project" value="UniProtKB-KW"/>
</dbReference>
<dbReference type="SUPFAM" id="SSF51261">
    <property type="entry name" value="Duplicated hybrid motif"/>
    <property type="match status" value="1"/>
</dbReference>
<dbReference type="InterPro" id="IPR016047">
    <property type="entry name" value="M23ase_b-sheet_dom"/>
</dbReference>
<feature type="chain" id="PRO_5045413740" evidence="1">
    <location>
        <begin position="24"/>
        <end position="276"/>
    </location>
</feature>
<evidence type="ECO:0000313" key="3">
    <source>
        <dbReference type="EMBL" id="MDY0881263.1"/>
    </source>
</evidence>
<evidence type="ECO:0000256" key="1">
    <source>
        <dbReference type="SAM" id="SignalP"/>
    </source>
</evidence>
<dbReference type="Pfam" id="PF01551">
    <property type="entry name" value="Peptidase_M23"/>
    <property type="match status" value="1"/>
</dbReference>
<name>A0ABU5E4Q0_9PROT</name>
<dbReference type="PANTHER" id="PTHR21666">
    <property type="entry name" value="PEPTIDASE-RELATED"/>
    <property type="match status" value="1"/>
</dbReference>
<protein>
    <submittedName>
        <fullName evidence="3">M23 family metallopeptidase</fullName>
        <ecNumber evidence="3">3.4.-.-</ecNumber>
    </submittedName>
</protein>
<keyword evidence="3" id="KW-0378">Hydrolase</keyword>
<dbReference type="PANTHER" id="PTHR21666:SF285">
    <property type="entry name" value="M23 FAMILY METALLOPEPTIDASE"/>
    <property type="match status" value="1"/>
</dbReference>
<keyword evidence="1" id="KW-0732">Signal</keyword>
<feature type="domain" description="M23ase beta-sheet core" evidence="2">
    <location>
        <begin position="168"/>
        <end position="262"/>
    </location>
</feature>
<organism evidence="3 4">
    <name type="scientific">Dongia soli</name>
    <dbReference type="NCBI Taxonomy" id="600628"/>
    <lineage>
        <taxon>Bacteria</taxon>
        <taxon>Pseudomonadati</taxon>
        <taxon>Pseudomonadota</taxon>
        <taxon>Alphaproteobacteria</taxon>
        <taxon>Rhodospirillales</taxon>
        <taxon>Dongiaceae</taxon>
        <taxon>Dongia</taxon>
    </lineage>
</organism>
<dbReference type="RefSeq" id="WP_320506334.1">
    <property type="nucleotide sequence ID" value="NZ_JAXCLW010000001.1"/>
</dbReference>
<dbReference type="CDD" id="cd12797">
    <property type="entry name" value="M23_peptidase"/>
    <property type="match status" value="1"/>
</dbReference>
<reference evidence="3 4" key="1">
    <citation type="journal article" date="2016" name="Antonie Van Leeuwenhoek">
        <title>Dongia soli sp. nov., isolated from soil from Dokdo, Korea.</title>
        <authorList>
            <person name="Kim D.U."/>
            <person name="Lee H."/>
            <person name="Kim H."/>
            <person name="Kim S.G."/>
            <person name="Ka J.O."/>
        </authorList>
    </citation>
    <scope>NUCLEOTIDE SEQUENCE [LARGE SCALE GENOMIC DNA]</scope>
    <source>
        <strain evidence="3 4">D78</strain>
    </source>
</reference>
<comment type="caution">
    <text evidence="3">The sequence shown here is derived from an EMBL/GenBank/DDBJ whole genome shotgun (WGS) entry which is preliminary data.</text>
</comment>
<proteinExistence type="predicted"/>
<gene>
    <name evidence="3" type="ORF">SMD27_00260</name>
</gene>